<feature type="non-terminal residue" evidence="1">
    <location>
        <position position="195"/>
    </location>
</feature>
<organism evidence="1 2">
    <name type="scientific">Rhizopus stolonifer</name>
    <name type="common">Rhizopus nigricans</name>
    <dbReference type="NCBI Taxonomy" id="4846"/>
    <lineage>
        <taxon>Eukaryota</taxon>
        <taxon>Fungi</taxon>
        <taxon>Fungi incertae sedis</taxon>
        <taxon>Mucoromycota</taxon>
        <taxon>Mucoromycotina</taxon>
        <taxon>Mucoromycetes</taxon>
        <taxon>Mucorales</taxon>
        <taxon>Mucorineae</taxon>
        <taxon>Rhizopodaceae</taxon>
        <taxon>Rhizopus</taxon>
    </lineage>
</organism>
<dbReference type="InterPro" id="IPR011011">
    <property type="entry name" value="Znf_FYVE_PHD"/>
</dbReference>
<reference evidence="1 2" key="1">
    <citation type="journal article" date="2018" name="G3 (Bethesda)">
        <title>Phylogenetic and Phylogenomic Definition of Rhizopus Species.</title>
        <authorList>
            <person name="Gryganskyi A.P."/>
            <person name="Golan J."/>
            <person name="Dolatabadi S."/>
            <person name="Mondo S."/>
            <person name="Robb S."/>
            <person name="Idnurm A."/>
            <person name="Muszewska A."/>
            <person name="Steczkiewicz K."/>
            <person name="Masonjones S."/>
            <person name="Liao H.L."/>
            <person name="Gajdeczka M.T."/>
            <person name="Anike F."/>
            <person name="Vuek A."/>
            <person name="Anishchenko I.M."/>
            <person name="Voigt K."/>
            <person name="de Hoog G.S."/>
            <person name="Smith M.E."/>
            <person name="Heitman J."/>
            <person name="Vilgalys R."/>
            <person name="Stajich J.E."/>
        </authorList>
    </citation>
    <scope>NUCLEOTIDE SEQUENCE [LARGE SCALE GENOMIC DNA]</scope>
    <source>
        <strain evidence="1 2">LSU 92-RS-03</strain>
    </source>
</reference>
<accession>A0A367INE7</accession>
<sequence>NTLRNDFENIQNNLDEIISQAILEQEDNEALLDLVNHADKLKSMSLELLIAEQRVRELSSLQTKVDENYEWRENAYIQRLQECQQVSRQQSEMIQTLADICQSLEIKRDHKSHWFGCIGTGKVIHAFENQEGIKEVVVAGFGLIGSLRYDYMFHIKDRQLFANESVWIPDDQVECCQLSMCFTRFSWLQRKHHCR</sequence>
<dbReference type="STRING" id="4846.A0A367INE7"/>
<dbReference type="EMBL" id="PJQM01006726">
    <property type="protein sequence ID" value="RCH79204.1"/>
    <property type="molecule type" value="Genomic_DNA"/>
</dbReference>
<keyword evidence="2" id="KW-1185">Reference proteome</keyword>
<protein>
    <submittedName>
        <fullName evidence="1">Uncharacterized protein</fullName>
    </submittedName>
</protein>
<dbReference type="Gene3D" id="3.30.40.10">
    <property type="entry name" value="Zinc/RING finger domain, C3HC4 (zinc finger)"/>
    <property type="match status" value="1"/>
</dbReference>
<feature type="non-terminal residue" evidence="1">
    <location>
        <position position="1"/>
    </location>
</feature>
<evidence type="ECO:0000313" key="1">
    <source>
        <dbReference type="EMBL" id="RCH79204.1"/>
    </source>
</evidence>
<dbReference type="SUPFAM" id="SSF57903">
    <property type="entry name" value="FYVE/PHD zinc finger"/>
    <property type="match status" value="1"/>
</dbReference>
<comment type="caution">
    <text evidence="1">The sequence shown here is derived from an EMBL/GenBank/DDBJ whole genome shotgun (WGS) entry which is preliminary data.</text>
</comment>
<name>A0A367INE7_RHIST</name>
<dbReference type="Proteomes" id="UP000253551">
    <property type="component" value="Unassembled WGS sequence"/>
</dbReference>
<gene>
    <name evidence="1" type="ORF">CU098_007261</name>
</gene>
<dbReference type="InterPro" id="IPR013083">
    <property type="entry name" value="Znf_RING/FYVE/PHD"/>
</dbReference>
<dbReference type="OrthoDB" id="660555at2759"/>
<proteinExistence type="predicted"/>
<dbReference type="AlphaFoldDB" id="A0A367INE7"/>
<evidence type="ECO:0000313" key="2">
    <source>
        <dbReference type="Proteomes" id="UP000253551"/>
    </source>
</evidence>